<evidence type="ECO:0000256" key="1">
    <source>
        <dbReference type="SAM" id="Phobius"/>
    </source>
</evidence>
<comment type="caution">
    <text evidence="2">The sequence shown here is derived from an EMBL/GenBank/DDBJ whole genome shotgun (WGS) entry which is preliminary data.</text>
</comment>
<name>A0A8S1YB44_9CILI</name>
<dbReference type="Proteomes" id="UP000689195">
    <property type="component" value="Unassembled WGS sequence"/>
</dbReference>
<proteinExistence type="predicted"/>
<keyword evidence="3" id="KW-1185">Reference proteome</keyword>
<sequence length="361" mass="42206">MDQAILLKFIEKCQEILDQYSKHYQQTKISTVFLVGFTGSGKSTIFNFLSGANFQFNGKQMEIINNSDNYSKINEGMISITKTPNYFFNKQNNHLIIDFPGFQDTNGNFDQLLFDLLFNKIVTSGPIKLIHIQKNPENYIPNRGMDLQQFMKQLNNPKFSLLLNSYVDDLSDEELIECIQEQLTQARIKTSIDKILVLRNAKKQSLKEIFNDNSRKNLWSQIEQVKENKIEPQQLNQSEKISLEIQNQLLTIVNEYLVLLNENFDQKYKNLSEKDTEDIIKNMQELLDFVKNGNKKTPYKWYLNFIAICEKMANNLSIKIQIIDGSKISQKYFNILNSFLILFLAIISWIMQTRLQNISQK</sequence>
<evidence type="ECO:0000313" key="3">
    <source>
        <dbReference type="Proteomes" id="UP000689195"/>
    </source>
</evidence>
<evidence type="ECO:0008006" key="4">
    <source>
        <dbReference type="Google" id="ProtNLM"/>
    </source>
</evidence>
<keyword evidence="1" id="KW-0812">Transmembrane</keyword>
<evidence type="ECO:0000313" key="2">
    <source>
        <dbReference type="EMBL" id="CAD8210831.1"/>
    </source>
</evidence>
<protein>
    <recommendedName>
        <fullName evidence="4">G domain-containing protein</fullName>
    </recommendedName>
</protein>
<dbReference type="EMBL" id="CAJJDO010000161">
    <property type="protein sequence ID" value="CAD8210831.1"/>
    <property type="molecule type" value="Genomic_DNA"/>
</dbReference>
<organism evidence="2 3">
    <name type="scientific">Paramecium pentaurelia</name>
    <dbReference type="NCBI Taxonomy" id="43138"/>
    <lineage>
        <taxon>Eukaryota</taxon>
        <taxon>Sar</taxon>
        <taxon>Alveolata</taxon>
        <taxon>Ciliophora</taxon>
        <taxon>Intramacronucleata</taxon>
        <taxon>Oligohymenophorea</taxon>
        <taxon>Peniculida</taxon>
        <taxon>Parameciidae</taxon>
        <taxon>Paramecium</taxon>
    </lineage>
</organism>
<gene>
    <name evidence="2" type="ORF">PPENT_87.1.T1610019</name>
</gene>
<keyword evidence="1" id="KW-1133">Transmembrane helix</keyword>
<feature type="transmembrane region" description="Helical" evidence="1">
    <location>
        <begin position="332"/>
        <end position="351"/>
    </location>
</feature>
<keyword evidence="1" id="KW-0472">Membrane</keyword>
<reference evidence="2" key="1">
    <citation type="submission" date="2021-01" db="EMBL/GenBank/DDBJ databases">
        <authorList>
            <consortium name="Genoscope - CEA"/>
            <person name="William W."/>
        </authorList>
    </citation>
    <scope>NUCLEOTIDE SEQUENCE</scope>
</reference>
<dbReference type="OrthoDB" id="10529002at2759"/>
<accession>A0A8S1YB44</accession>
<dbReference type="AlphaFoldDB" id="A0A8S1YB44"/>